<evidence type="ECO:0000259" key="11">
    <source>
        <dbReference type="PROSITE" id="PS50827"/>
    </source>
</evidence>
<dbReference type="GO" id="GO:0005737">
    <property type="term" value="C:cytoplasm"/>
    <property type="evidence" value="ECO:0007669"/>
    <property type="project" value="UniProtKB-SubCell"/>
</dbReference>
<evidence type="ECO:0000256" key="6">
    <source>
        <dbReference type="ARBA" id="ARBA00022843"/>
    </source>
</evidence>
<feature type="domain" description="DDT" evidence="11">
    <location>
        <begin position="451"/>
        <end position="516"/>
    </location>
</feature>
<dbReference type="InterPro" id="IPR018866">
    <property type="entry name" value="Znf-4CXXC_R1"/>
</dbReference>
<name>A0AAV1DTT5_OLDCO</name>
<keyword evidence="8" id="KW-0804">Transcription</keyword>
<dbReference type="GO" id="GO:0005634">
    <property type="term" value="C:nucleus"/>
    <property type="evidence" value="ECO:0007669"/>
    <property type="project" value="UniProtKB-SubCell"/>
</dbReference>
<keyword evidence="5" id="KW-0597">Phosphoprotein</keyword>
<evidence type="ECO:0000256" key="5">
    <source>
        <dbReference type="ARBA" id="ARBA00022553"/>
    </source>
</evidence>
<sequence length="746" mass="83582">MVATPRSSAKLSPSMSAKKEKIKSPARVKEVENSAQVENPENGIASQAKRNNNPGIRMIHGRIYDSENGKTCHQCRQKTRDFTAACKNLKNNKPCTINFCHKCLLNRYGEKAEEVGALQDWVCPKCRGICNCSVCMKKRGHQPTGILIRAAKTNGFSSVSEMLQKVGPDNCQAEKAKKRAAPEAPVSPRKRGKENNFDGKINYNLSDVPLPSNVVKDNQKKVEVEGSIKLKNISATVPVNGNVLPRKSTKLQGSRKANGSMKHPTTATDDKLKMLQQEKLNEVADVDKNRFTFARRTSPRKHHISNETVNNDPESKDKVQQEVQDGDKNKNMSVQRTSPRKLQISTGTNKGNGKSNLDIDQHKRKLQKSKVHEGGLTETYEDKEKQEADTKHVKSAESDCREINFESGTLSSMHSDDNNKLEWVCQYDFNPEIQLPEGFELTSVHDIEIPPEDVGKAFQFLEFCAAFGQILGVRKGQPEMVLRDLIHGRSSRRGKHSVVIQFLIQLLSVIREERGQGSSALSQNGNYNSWMNALRECISKSGSVSKLLDLGSVDGFEYLDSSKKLMIINFLCDEILGTKKFRNWIDEKTKENKEKFTAAKDKEKTLKQQMQDEVAKAIVQKNGAALSISEHDAIVSKIKLEAAAAHANLELNESILKKKNQSSVVRTQPIYLGGDGRAYWRLNCSSPKSAKEIFLQDVGTGDTSGLNERWFAFEDEQREEIEKHINSLRGKRVRAQRIAVQRPTPN</sequence>
<evidence type="ECO:0000256" key="4">
    <source>
        <dbReference type="ARBA" id="ARBA00022499"/>
    </source>
</evidence>
<feature type="compositionally biased region" description="Polar residues" evidence="10">
    <location>
        <begin position="33"/>
        <end position="54"/>
    </location>
</feature>
<evidence type="ECO:0000256" key="7">
    <source>
        <dbReference type="ARBA" id="ARBA00023015"/>
    </source>
</evidence>
<reference evidence="12" key="1">
    <citation type="submission" date="2023-03" db="EMBL/GenBank/DDBJ databases">
        <authorList>
            <person name="Julca I."/>
        </authorList>
    </citation>
    <scope>NUCLEOTIDE SEQUENCE</scope>
</reference>
<feature type="compositionally biased region" description="Basic and acidic residues" evidence="10">
    <location>
        <begin position="17"/>
        <end position="32"/>
    </location>
</feature>
<organism evidence="12 13">
    <name type="scientific">Oldenlandia corymbosa var. corymbosa</name>
    <dbReference type="NCBI Taxonomy" id="529605"/>
    <lineage>
        <taxon>Eukaryota</taxon>
        <taxon>Viridiplantae</taxon>
        <taxon>Streptophyta</taxon>
        <taxon>Embryophyta</taxon>
        <taxon>Tracheophyta</taxon>
        <taxon>Spermatophyta</taxon>
        <taxon>Magnoliopsida</taxon>
        <taxon>eudicotyledons</taxon>
        <taxon>Gunneridae</taxon>
        <taxon>Pentapetalae</taxon>
        <taxon>asterids</taxon>
        <taxon>lamiids</taxon>
        <taxon>Gentianales</taxon>
        <taxon>Rubiaceae</taxon>
        <taxon>Rubioideae</taxon>
        <taxon>Spermacoceae</taxon>
        <taxon>Hedyotis-Oldenlandia complex</taxon>
        <taxon>Oldenlandia</taxon>
    </lineage>
</organism>
<evidence type="ECO:0000256" key="3">
    <source>
        <dbReference type="ARBA" id="ARBA00022490"/>
    </source>
</evidence>
<evidence type="ECO:0000256" key="2">
    <source>
        <dbReference type="ARBA" id="ARBA00004496"/>
    </source>
</evidence>
<keyword evidence="9" id="KW-0539">Nucleus</keyword>
<gene>
    <name evidence="12" type="ORF">OLC1_LOCUS18294</name>
</gene>
<evidence type="ECO:0000256" key="9">
    <source>
        <dbReference type="ARBA" id="ARBA00023242"/>
    </source>
</evidence>
<protein>
    <submittedName>
        <fullName evidence="12">OLC1v1010770C1</fullName>
    </submittedName>
</protein>
<feature type="compositionally biased region" description="Polar residues" evidence="10">
    <location>
        <begin position="250"/>
        <end position="267"/>
    </location>
</feature>
<accession>A0AAV1DTT5</accession>
<dbReference type="SMART" id="SM00571">
    <property type="entry name" value="DDT"/>
    <property type="match status" value="1"/>
</dbReference>
<dbReference type="Pfam" id="PF10497">
    <property type="entry name" value="zf-4CXXC_R1"/>
    <property type="match status" value="1"/>
</dbReference>
<feature type="compositionally biased region" description="Basic and acidic residues" evidence="10">
    <location>
        <begin position="313"/>
        <end position="330"/>
    </location>
</feature>
<keyword evidence="3" id="KW-0963">Cytoplasm</keyword>
<evidence type="ECO:0000256" key="1">
    <source>
        <dbReference type="ARBA" id="ARBA00004123"/>
    </source>
</evidence>
<dbReference type="EMBL" id="OX459123">
    <property type="protein sequence ID" value="CAI9110702.1"/>
    <property type="molecule type" value="Genomic_DNA"/>
</dbReference>
<feature type="region of interest" description="Disordered" evidence="10">
    <location>
        <begin position="171"/>
        <end position="199"/>
    </location>
</feature>
<dbReference type="InterPro" id="IPR040221">
    <property type="entry name" value="CDCA7/CDA7L"/>
</dbReference>
<feature type="region of interest" description="Disordered" evidence="10">
    <location>
        <begin position="1"/>
        <end position="55"/>
    </location>
</feature>
<proteinExistence type="predicted"/>
<evidence type="ECO:0000313" key="13">
    <source>
        <dbReference type="Proteomes" id="UP001161247"/>
    </source>
</evidence>
<dbReference type="InterPro" id="IPR018501">
    <property type="entry name" value="DDT_dom"/>
</dbReference>
<keyword evidence="4" id="KW-1017">Isopeptide bond</keyword>
<keyword evidence="6" id="KW-0832">Ubl conjugation</keyword>
<comment type="subcellular location">
    <subcellularLocation>
        <location evidence="2">Cytoplasm</location>
    </subcellularLocation>
    <subcellularLocation>
        <location evidence="1">Nucleus</location>
    </subcellularLocation>
</comment>
<feature type="compositionally biased region" description="Polar residues" evidence="10">
    <location>
        <begin position="343"/>
        <end position="355"/>
    </location>
</feature>
<dbReference type="Proteomes" id="UP001161247">
    <property type="component" value="Chromosome 6"/>
</dbReference>
<evidence type="ECO:0000256" key="8">
    <source>
        <dbReference type="ARBA" id="ARBA00023163"/>
    </source>
</evidence>
<feature type="region of interest" description="Disordered" evidence="10">
    <location>
        <begin position="293"/>
        <end position="395"/>
    </location>
</feature>
<keyword evidence="7" id="KW-0805">Transcription regulation</keyword>
<dbReference type="GO" id="GO:0006355">
    <property type="term" value="P:regulation of DNA-templated transcription"/>
    <property type="evidence" value="ECO:0007669"/>
    <property type="project" value="InterPro"/>
</dbReference>
<dbReference type="PROSITE" id="PS50827">
    <property type="entry name" value="DDT"/>
    <property type="match status" value="1"/>
</dbReference>
<feature type="compositionally biased region" description="Polar residues" evidence="10">
    <location>
        <begin position="1"/>
        <end position="15"/>
    </location>
</feature>
<evidence type="ECO:0000313" key="12">
    <source>
        <dbReference type="EMBL" id="CAI9110702.1"/>
    </source>
</evidence>
<keyword evidence="13" id="KW-1185">Reference proteome</keyword>
<feature type="compositionally biased region" description="Basic and acidic residues" evidence="10">
    <location>
        <begin position="370"/>
        <end position="395"/>
    </location>
</feature>
<feature type="region of interest" description="Disordered" evidence="10">
    <location>
        <begin position="244"/>
        <end position="271"/>
    </location>
</feature>
<evidence type="ECO:0000256" key="10">
    <source>
        <dbReference type="SAM" id="MobiDB-lite"/>
    </source>
</evidence>
<dbReference type="AlphaFoldDB" id="A0AAV1DTT5"/>
<dbReference type="PANTHER" id="PTHR31169:SF8">
    <property type="entry name" value="ZINC-FINGER DOMAIN OF MONOAMINE-OXIDASE A REPRESSOR R1 PROTEIN"/>
    <property type="match status" value="1"/>
</dbReference>
<dbReference type="PANTHER" id="PTHR31169">
    <property type="entry name" value="OS05G0300700 PROTEIN"/>
    <property type="match status" value="1"/>
</dbReference>